<feature type="compositionally biased region" description="Low complexity" evidence="9">
    <location>
        <begin position="1"/>
        <end position="23"/>
    </location>
</feature>
<dbReference type="Pfam" id="PF13868">
    <property type="entry name" value="TPH"/>
    <property type="match status" value="1"/>
</dbReference>
<keyword evidence="5" id="KW-0966">Cell projection</keyword>
<evidence type="ECO:0000256" key="2">
    <source>
        <dbReference type="ARBA" id="ARBA00022846"/>
    </source>
</evidence>
<dbReference type="PANTHER" id="PTHR15504">
    <property type="entry name" value="NASOPHARYNGEAL EPITHELIUM SPECIFIC PROTEIN 1"/>
    <property type="match status" value="1"/>
</dbReference>
<organism evidence="11 12">
    <name type="scientific">Nematostella vectensis</name>
    <name type="common">Starlet sea anemone</name>
    <dbReference type="NCBI Taxonomy" id="45351"/>
    <lineage>
        <taxon>Eukaryota</taxon>
        <taxon>Metazoa</taxon>
        <taxon>Cnidaria</taxon>
        <taxon>Anthozoa</taxon>
        <taxon>Hexacorallia</taxon>
        <taxon>Actiniaria</taxon>
        <taxon>Edwardsiidae</taxon>
        <taxon>Nematostella</taxon>
    </lineage>
</organism>
<dbReference type="STRING" id="45351.A7SD44"/>
<dbReference type="InParanoid" id="A7SD44"/>
<keyword evidence="4" id="KW-0969">Cilium</keyword>
<feature type="coiled-coil region" evidence="8">
    <location>
        <begin position="120"/>
        <end position="207"/>
    </location>
</feature>
<keyword evidence="3 8" id="KW-0175">Coiled coil</keyword>
<keyword evidence="2" id="KW-0282">Flagellum</keyword>
<evidence type="ECO:0000256" key="1">
    <source>
        <dbReference type="ARBA" id="ARBA00004230"/>
    </source>
</evidence>
<comment type="similarity">
    <text evidence="6">Belongs to the CFAP45 family.</text>
</comment>
<reference evidence="11 12" key="1">
    <citation type="journal article" date="2007" name="Science">
        <title>Sea anemone genome reveals ancestral eumetazoan gene repertoire and genomic organization.</title>
        <authorList>
            <person name="Putnam N.H."/>
            <person name="Srivastava M."/>
            <person name="Hellsten U."/>
            <person name="Dirks B."/>
            <person name="Chapman J."/>
            <person name="Salamov A."/>
            <person name="Terry A."/>
            <person name="Shapiro H."/>
            <person name="Lindquist E."/>
            <person name="Kapitonov V.V."/>
            <person name="Jurka J."/>
            <person name="Genikhovich G."/>
            <person name="Grigoriev I.V."/>
            <person name="Lucas S.M."/>
            <person name="Steele R.E."/>
            <person name="Finnerty J.R."/>
            <person name="Technau U."/>
            <person name="Martindale M.Q."/>
            <person name="Rokhsar D.S."/>
        </authorList>
    </citation>
    <scope>NUCLEOTIDE SEQUENCE [LARGE SCALE GENOMIC DNA]</scope>
    <source>
        <strain evidence="12">CH2 X CH6</strain>
    </source>
</reference>
<accession>A7SD44</accession>
<feature type="region of interest" description="Disordered" evidence="9">
    <location>
        <begin position="1"/>
        <end position="79"/>
    </location>
</feature>
<evidence type="ECO:0000256" key="9">
    <source>
        <dbReference type="SAM" id="MobiDB-lite"/>
    </source>
</evidence>
<dbReference type="eggNOG" id="ENOG502QPRZ">
    <property type="taxonomic scope" value="Eukaryota"/>
</dbReference>
<evidence type="ECO:0000256" key="4">
    <source>
        <dbReference type="ARBA" id="ARBA00023069"/>
    </source>
</evidence>
<evidence type="ECO:0000313" key="12">
    <source>
        <dbReference type="Proteomes" id="UP000001593"/>
    </source>
</evidence>
<evidence type="ECO:0000256" key="5">
    <source>
        <dbReference type="ARBA" id="ARBA00023273"/>
    </source>
</evidence>
<proteinExistence type="inferred from homology"/>
<dbReference type="AlphaFoldDB" id="A7SD44"/>
<feature type="domain" description="Trichohyalin-plectin-homology" evidence="10">
    <location>
        <begin position="187"/>
        <end position="535"/>
    </location>
</feature>
<dbReference type="InterPro" id="IPR043597">
    <property type="entry name" value="TPH_dom"/>
</dbReference>
<protein>
    <recommendedName>
        <fullName evidence="7">Cilia- and flagella-associated protein 45</fullName>
    </recommendedName>
</protein>
<name>A7SD44_NEMVE</name>
<keyword evidence="12" id="KW-1185">Reference proteome</keyword>
<sequence>MPNSTVVSVDSAGSSGSRRSWTRQYRTVNKTSTVDENLFGSPQRTTKPRKQMGGEELLVERRSRSAPNATGRTPKTQEPETIQVITKDLIRRLRIPEEDPSGRSMILDWSEFSRIKSASRVISKEEREAAHNEMKRKKEELQNASEERKIFMQMMDLKRKENEKLTDLEIEAQQKSQHLLENANKQMEEQEDEIKKLNELILNAKCHAIRDAQLIEKVEVKKEQLVEEKRLDEMMEVERLKKLQEEEEREKERHIERLKGAAVLNIQIEDNKQQRLLEEEKKDQETQAMLQYLERLKDEDMEALVKKHETQKNLMKEVAKANEEIKRQSEVKKQQEKMEELKVMEYLKQKAEREEAYQREQEKIRIEKEKEIARLRALQERAKDVQAEKDALRAKRNQEEAEREWRRKEREEAEKQKQTEEMLRQARENQVKNKEHFLAVQAKRDRAEFERVLRVQKEQMHKDEEAEHVSQVRRHQYADEVRQQIREKEKERVKNRNAFFEEGIKLDQEAKARRQKLDEIKRRKLHELKDAGVPDKYCNEVARRIEAPPPSLSRLY</sequence>
<feature type="region of interest" description="Disordered" evidence="9">
    <location>
        <begin position="383"/>
        <end position="429"/>
    </location>
</feature>
<evidence type="ECO:0000256" key="7">
    <source>
        <dbReference type="ARBA" id="ARBA00034142"/>
    </source>
</evidence>
<comment type="subcellular location">
    <subcellularLocation>
        <location evidence="1">Cell projection</location>
        <location evidence="1">Cilium</location>
        <location evidence="1">Flagellum</location>
    </subcellularLocation>
</comment>
<dbReference type="InterPro" id="IPR033253">
    <property type="entry name" value="CFAP45"/>
</dbReference>
<dbReference type="EMBL" id="DS469627">
    <property type="protein sequence ID" value="EDO38378.1"/>
    <property type="molecule type" value="Genomic_DNA"/>
</dbReference>
<evidence type="ECO:0000256" key="3">
    <source>
        <dbReference type="ARBA" id="ARBA00023054"/>
    </source>
</evidence>
<evidence type="ECO:0000256" key="8">
    <source>
        <dbReference type="SAM" id="Coils"/>
    </source>
</evidence>
<dbReference type="PhylomeDB" id="A7SD44"/>
<feature type="compositionally biased region" description="Polar residues" evidence="9">
    <location>
        <begin position="65"/>
        <end position="79"/>
    </location>
</feature>
<dbReference type="OrthoDB" id="1902038at2759"/>
<gene>
    <name evidence="11" type="ORF">NEMVEDRAFT_v1g169166</name>
</gene>
<dbReference type="PANTHER" id="PTHR15504:SF0">
    <property type="entry name" value="CILIA- AND FLAGELLA-ASSOCIATED PROTEIN 45"/>
    <property type="match status" value="1"/>
</dbReference>
<dbReference type="OMA" id="WGHKPET"/>
<evidence type="ECO:0000259" key="10">
    <source>
        <dbReference type="Pfam" id="PF13868"/>
    </source>
</evidence>
<evidence type="ECO:0000313" key="11">
    <source>
        <dbReference type="EMBL" id="EDO38378.1"/>
    </source>
</evidence>
<dbReference type="HOGENOM" id="CLU_026959_1_1_1"/>
<dbReference type="Proteomes" id="UP000001593">
    <property type="component" value="Unassembled WGS sequence"/>
</dbReference>
<dbReference type="GO" id="GO:0031514">
    <property type="term" value="C:motile cilium"/>
    <property type="evidence" value="ECO:0007669"/>
    <property type="project" value="UniProtKB-SubCell"/>
</dbReference>
<feature type="compositionally biased region" description="Polar residues" evidence="9">
    <location>
        <begin position="24"/>
        <end position="45"/>
    </location>
</feature>
<dbReference type="KEGG" id="nve:5509925"/>
<evidence type="ECO:0000256" key="6">
    <source>
        <dbReference type="ARBA" id="ARBA00034116"/>
    </source>
</evidence>